<accession>A0AB34P1L6</accession>
<dbReference type="GO" id="GO:0034040">
    <property type="term" value="F:ATPase-coupled lipid transmembrane transporter activity"/>
    <property type="evidence" value="ECO:0007669"/>
    <property type="project" value="TreeGrafter"/>
</dbReference>
<evidence type="ECO:0000256" key="2">
    <source>
        <dbReference type="ARBA" id="ARBA00022840"/>
    </source>
</evidence>
<dbReference type="SMART" id="SM00382">
    <property type="entry name" value="AAA"/>
    <property type="match status" value="1"/>
</dbReference>
<evidence type="ECO:0000259" key="3">
    <source>
        <dbReference type="SMART" id="SM00382"/>
    </source>
</evidence>
<keyword evidence="2" id="KW-0067">ATP-binding</keyword>
<dbReference type="InterPro" id="IPR027417">
    <property type="entry name" value="P-loop_NTPase"/>
</dbReference>
<evidence type="ECO:0000313" key="4">
    <source>
        <dbReference type="EMBL" id="KFL97651.1"/>
    </source>
</evidence>
<organism evidence="4 5">
    <name type="scientific">Lactobacillus gasseri SV-16A-US</name>
    <dbReference type="NCBI Taxonomy" id="575604"/>
    <lineage>
        <taxon>Bacteria</taxon>
        <taxon>Bacillati</taxon>
        <taxon>Bacillota</taxon>
        <taxon>Bacilli</taxon>
        <taxon>Lactobacillales</taxon>
        <taxon>Lactobacillaceae</taxon>
        <taxon>Lactobacillus</taxon>
    </lineage>
</organism>
<keyword evidence="1" id="KW-0547">Nucleotide-binding</keyword>
<dbReference type="InterPro" id="IPR003439">
    <property type="entry name" value="ABC_transporter-like_ATP-bd"/>
</dbReference>
<reference evidence="4 5" key="1">
    <citation type="submission" date="2010-03" db="EMBL/GenBank/DDBJ databases">
        <title>The Genome Sequence of Lactobacillus gasseri strain SV-16A-US.</title>
        <authorList>
            <consortium name="The Broad Institute Genome Sequencing Platform"/>
            <person name="Ward D."/>
            <person name="Earl A."/>
            <person name="Feldgarden M."/>
            <person name="Gevers D."/>
            <person name="Young S.K."/>
            <person name="Zeng Q."/>
            <person name="Koehrsen M."/>
            <person name="Alvarado L."/>
            <person name="Berlin A."/>
            <person name="Bochicchio J."/>
            <person name="Borenstein D."/>
            <person name="Chapman S.B."/>
            <person name="Chen Z."/>
            <person name="Engels R."/>
            <person name="Freedman E."/>
            <person name="Gellesch M."/>
            <person name="Goldberg J."/>
            <person name="Griggs A."/>
            <person name="Gujja S."/>
            <person name="Heilman E."/>
            <person name="Heiman D."/>
            <person name="Hepburn T."/>
            <person name="Howarth C."/>
            <person name="Jen D."/>
            <person name="Larson L."/>
            <person name="Mehta T."/>
            <person name="Park D."/>
            <person name="Pearson M."/>
            <person name="Roberts A."/>
            <person name="Saif S."/>
            <person name="Shea T."/>
            <person name="Shenoy N."/>
            <person name="Sisk P."/>
            <person name="Stolte C."/>
            <person name="Sykes S."/>
            <person name="Thomson T."/>
            <person name="Walk T."/>
            <person name="White J."/>
            <person name="Yandava C."/>
            <person name="Liu Y."/>
            <person name="Xu Q."/>
            <person name="Haas B."/>
            <person name="Nusbaum C."/>
            <person name="Birren B."/>
        </authorList>
    </citation>
    <scope>NUCLEOTIDE SEQUENCE [LARGE SCALE GENOMIC DNA]</scope>
    <source>
        <strain evidence="4 5">SV-16A-US</strain>
    </source>
</reference>
<dbReference type="Gene3D" id="3.40.50.300">
    <property type="entry name" value="P-loop containing nucleotide triphosphate hydrolases"/>
    <property type="match status" value="1"/>
</dbReference>
<evidence type="ECO:0000256" key="1">
    <source>
        <dbReference type="ARBA" id="ARBA00022741"/>
    </source>
</evidence>
<feature type="domain" description="AAA+ ATPase" evidence="3">
    <location>
        <begin position="1"/>
        <end position="175"/>
    </location>
</feature>
<dbReference type="Proteomes" id="UP000030761">
    <property type="component" value="Unassembled WGS sequence"/>
</dbReference>
<dbReference type="InterPro" id="IPR039421">
    <property type="entry name" value="Type_1_exporter"/>
</dbReference>
<dbReference type="PANTHER" id="PTHR24221:SF654">
    <property type="entry name" value="ATP-BINDING CASSETTE SUB-FAMILY B MEMBER 6"/>
    <property type="match status" value="1"/>
</dbReference>
<gene>
    <name evidence="4" type="ORF">HMPREF5175_00490</name>
</gene>
<sequence length="175" mass="19652">MAPSGFGKTTLLRLLVGQLKPTSGSIIIDQQNLTGNWQKSHDYFSYINQKPFMFDRSLLFNLTLDKKYSKEELKNAIKLAGLTELVKEKGLDYQVGQTGNSLSGGQIQRIEIARSILAKRPILLADEATSALDNELSLQIHQTLLKNSNFAVIEVAHKISDQEKEMFDRIIDLSK</sequence>
<dbReference type="GO" id="GO:0005524">
    <property type="term" value="F:ATP binding"/>
    <property type="evidence" value="ECO:0007669"/>
    <property type="project" value="UniProtKB-KW"/>
</dbReference>
<dbReference type="EMBL" id="KN050674">
    <property type="protein sequence ID" value="KFL97651.1"/>
    <property type="molecule type" value="Genomic_DNA"/>
</dbReference>
<dbReference type="GO" id="GO:0016887">
    <property type="term" value="F:ATP hydrolysis activity"/>
    <property type="evidence" value="ECO:0007669"/>
    <property type="project" value="InterPro"/>
</dbReference>
<dbReference type="AlphaFoldDB" id="A0AB34P1L6"/>
<proteinExistence type="predicted"/>
<dbReference type="Pfam" id="PF00005">
    <property type="entry name" value="ABC_tran"/>
    <property type="match status" value="1"/>
</dbReference>
<dbReference type="InterPro" id="IPR017871">
    <property type="entry name" value="ABC_transporter-like_CS"/>
</dbReference>
<protein>
    <submittedName>
        <fullName evidence="4">ABC transporter ATPase and permease components</fullName>
    </submittedName>
</protein>
<name>A0AB34P1L6_LACGS</name>
<dbReference type="SUPFAM" id="SSF52540">
    <property type="entry name" value="P-loop containing nucleoside triphosphate hydrolases"/>
    <property type="match status" value="1"/>
</dbReference>
<dbReference type="InterPro" id="IPR003593">
    <property type="entry name" value="AAA+_ATPase"/>
</dbReference>
<dbReference type="PANTHER" id="PTHR24221">
    <property type="entry name" value="ATP-BINDING CASSETTE SUB-FAMILY B"/>
    <property type="match status" value="1"/>
</dbReference>
<evidence type="ECO:0000313" key="5">
    <source>
        <dbReference type="Proteomes" id="UP000030761"/>
    </source>
</evidence>
<dbReference type="PROSITE" id="PS00211">
    <property type="entry name" value="ABC_TRANSPORTER_1"/>
    <property type="match status" value="1"/>
</dbReference>